<organism evidence="1 2">
    <name type="scientific">Lithospermum erythrorhizon</name>
    <name type="common">Purple gromwell</name>
    <name type="synonym">Lithospermum officinale var. erythrorhizon</name>
    <dbReference type="NCBI Taxonomy" id="34254"/>
    <lineage>
        <taxon>Eukaryota</taxon>
        <taxon>Viridiplantae</taxon>
        <taxon>Streptophyta</taxon>
        <taxon>Embryophyta</taxon>
        <taxon>Tracheophyta</taxon>
        <taxon>Spermatophyta</taxon>
        <taxon>Magnoliopsida</taxon>
        <taxon>eudicotyledons</taxon>
        <taxon>Gunneridae</taxon>
        <taxon>Pentapetalae</taxon>
        <taxon>asterids</taxon>
        <taxon>lamiids</taxon>
        <taxon>Boraginales</taxon>
        <taxon>Boraginaceae</taxon>
        <taxon>Boraginoideae</taxon>
        <taxon>Lithospermeae</taxon>
        <taxon>Lithospermum</taxon>
    </lineage>
</organism>
<dbReference type="EMBL" id="BAABME010000914">
    <property type="protein sequence ID" value="GAA0146339.1"/>
    <property type="molecule type" value="Genomic_DNA"/>
</dbReference>
<dbReference type="AlphaFoldDB" id="A0AAV3P3V6"/>
<gene>
    <name evidence="1" type="ORF">LIER_06321</name>
</gene>
<name>A0AAV3P3V6_LITER</name>
<dbReference type="Proteomes" id="UP001454036">
    <property type="component" value="Unassembled WGS sequence"/>
</dbReference>
<comment type="caution">
    <text evidence="1">The sequence shown here is derived from an EMBL/GenBank/DDBJ whole genome shotgun (WGS) entry which is preliminary data.</text>
</comment>
<evidence type="ECO:0000313" key="1">
    <source>
        <dbReference type="EMBL" id="GAA0146339.1"/>
    </source>
</evidence>
<proteinExistence type="predicted"/>
<evidence type="ECO:0000313" key="2">
    <source>
        <dbReference type="Proteomes" id="UP001454036"/>
    </source>
</evidence>
<reference evidence="1 2" key="1">
    <citation type="submission" date="2024-01" db="EMBL/GenBank/DDBJ databases">
        <title>The complete chloroplast genome sequence of Lithospermum erythrorhizon: insights into the phylogenetic relationship among Boraginaceae species and the maternal lineages of purple gromwells.</title>
        <authorList>
            <person name="Okada T."/>
            <person name="Watanabe K."/>
        </authorList>
    </citation>
    <scope>NUCLEOTIDE SEQUENCE [LARGE SCALE GENOMIC DNA]</scope>
</reference>
<sequence length="158" mass="18506">MAEINPTLPLFFNMHNTLHFGPLTSFPSAKDCKIFVEFKPEKIDEGRWHTKWWYMRGGMSDAVPKKWTSLAEALCPNFKKTALVHDQIATLKWLFVNPYYYKIFCEEGILIQEGLIRSKEFDQTVANPVSWGIPTFTSIYYRLFSLSDLTFAFSQIRY</sequence>
<protein>
    <submittedName>
        <fullName evidence="1">Uncharacterized protein</fullName>
    </submittedName>
</protein>
<accession>A0AAV3P3V6</accession>
<keyword evidence="2" id="KW-1185">Reference proteome</keyword>